<name>A0A1J4J6G6_9EUKA</name>
<feature type="domain" description="Protein kinase" evidence="2">
    <location>
        <begin position="1"/>
        <end position="194"/>
    </location>
</feature>
<evidence type="ECO:0000313" key="3">
    <source>
        <dbReference type="EMBL" id="OHS94822.1"/>
    </source>
</evidence>
<keyword evidence="4" id="KW-1185">Reference proteome</keyword>
<dbReference type="Gene3D" id="1.10.510.10">
    <property type="entry name" value="Transferase(Phosphotransferase) domain 1"/>
    <property type="match status" value="1"/>
</dbReference>
<dbReference type="PANTHER" id="PTHR24347">
    <property type="entry name" value="SERINE/THREONINE-PROTEIN KINASE"/>
    <property type="match status" value="1"/>
</dbReference>
<dbReference type="PROSITE" id="PS50011">
    <property type="entry name" value="PROTEIN_KINASE_DOM"/>
    <property type="match status" value="1"/>
</dbReference>
<dbReference type="AlphaFoldDB" id="A0A1J4J6G6"/>
<comment type="caution">
    <text evidence="3">The sequence shown here is derived from an EMBL/GenBank/DDBJ whole genome shotgun (WGS) entry which is preliminary data.</text>
</comment>
<dbReference type="Pfam" id="PF00069">
    <property type="entry name" value="Pkinase"/>
    <property type="match status" value="1"/>
</dbReference>
<dbReference type="VEuPathDB" id="TrichDB:TRFO_38985"/>
<dbReference type="GO" id="GO:0004672">
    <property type="term" value="F:protein kinase activity"/>
    <property type="evidence" value="ECO:0007669"/>
    <property type="project" value="InterPro"/>
</dbReference>
<proteinExistence type="predicted"/>
<dbReference type="RefSeq" id="XP_068347959.1">
    <property type="nucleotide sequence ID" value="XM_068512367.1"/>
</dbReference>
<evidence type="ECO:0000313" key="4">
    <source>
        <dbReference type="Proteomes" id="UP000179807"/>
    </source>
</evidence>
<dbReference type="InterPro" id="IPR008266">
    <property type="entry name" value="Tyr_kinase_AS"/>
</dbReference>
<dbReference type="InterPro" id="IPR011009">
    <property type="entry name" value="Kinase-like_dom_sf"/>
</dbReference>
<dbReference type="EMBL" id="MLAK01001286">
    <property type="protein sequence ID" value="OHS94822.1"/>
    <property type="molecule type" value="Genomic_DNA"/>
</dbReference>
<evidence type="ECO:0000256" key="1">
    <source>
        <dbReference type="SAM" id="MobiDB-lite"/>
    </source>
</evidence>
<dbReference type="GeneID" id="94847071"/>
<reference evidence="3" key="1">
    <citation type="submission" date="2016-10" db="EMBL/GenBank/DDBJ databases">
        <authorList>
            <person name="Benchimol M."/>
            <person name="Almeida L.G."/>
            <person name="Vasconcelos A.T."/>
            <person name="Perreira-Neves A."/>
            <person name="Rosa I.A."/>
            <person name="Tasca T."/>
            <person name="Bogo M.R."/>
            <person name="de Souza W."/>
        </authorList>
    </citation>
    <scope>NUCLEOTIDE SEQUENCE [LARGE SCALE GENOMIC DNA]</scope>
    <source>
        <strain evidence="3">K</strain>
    </source>
</reference>
<accession>A0A1J4J6G6</accession>
<protein>
    <recommendedName>
        <fullName evidence="2">Protein kinase domain-containing protein</fullName>
    </recommendedName>
</protein>
<dbReference type="InterPro" id="IPR000719">
    <property type="entry name" value="Prot_kinase_dom"/>
</dbReference>
<dbReference type="Proteomes" id="UP000179807">
    <property type="component" value="Unassembled WGS sequence"/>
</dbReference>
<sequence length="194" mass="22108">MQSFSYNSYSEPSSLASFSSSPSSVALWIHDDYRNEEEVCKVLYGIFAANEKRVCQIQSPYVQKCINFVDMGERSEITFRKAKGGSLEDFVGKNGALKDRELRIIGYRLFKALYDIHSLNICHNDIRPENILLLEERDFTTSMLSNFGVSGQGEIYGSYGTEWFSSPECFSSSNNQNSYYNSPAYSIYEDEKSL</sequence>
<organism evidence="3 4">
    <name type="scientific">Tritrichomonas foetus</name>
    <dbReference type="NCBI Taxonomy" id="1144522"/>
    <lineage>
        <taxon>Eukaryota</taxon>
        <taxon>Metamonada</taxon>
        <taxon>Parabasalia</taxon>
        <taxon>Tritrichomonadida</taxon>
        <taxon>Tritrichomonadidae</taxon>
        <taxon>Tritrichomonas</taxon>
    </lineage>
</organism>
<evidence type="ECO:0000259" key="2">
    <source>
        <dbReference type="PROSITE" id="PS50011"/>
    </source>
</evidence>
<dbReference type="OrthoDB" id="25592at2759"/>
<dbReference type="SUPFAM" id="SSF56112">
    <property type="entry name" value="Protein kinase-like (PK-like)"/>
    <property type="match status" value="1"/>
</dbReference>
<gene>
    <name evidence="3" type="ORF">TRFO_38985</name>
</gene>
<dbReference type="PROSITE" id="PS00109">
    <property type="entry name" value="PROTEIN_KINASE_TYR"/>
    <property type="match status" value="1"/>
</dbReference>
<feature type="region of interest" description="Disordered" evidence="1">
    <location>
        <begin position="1"/>
        <end position="20"/>
    </location>
</feature>
<dbReference type="SMART" id="SM00220">
    <property type="entry name" value="S_TKc"/>
    <property type="match status" value="1"/>
</dbReference>
<dbReference type="GO" id="GO:0005524">
    <property type="term" value="F:ATP binding"/>
    <property type="evidence" value="ECO:0007669"/>
    <property type="project" value="InterPro"/>
</dbReference>